<dbReference type="InterPro" id="IPR050232">
    <property type="entry name" value="FBL13/AtMIF1-like"/>
</dbReference>
<dbReference type="InterPro" id="IPR006566">
    <property type="entry name" value="FBD"/>
</dbReference>
<comment type="caution">
    <text evidence="2">The sequence shown here is derived from an EMBL/GenBank/DDBJ whole genome shotgun (WGS) entry which is preliminary data.</text>
</comment>
<dbReference type="InterPro" id="IPR032675">
    <property type="entry name" value="LRR_dom_sf"/>
</dbReference>
<protein>
    <recommendedName>
        <fullName evidence="1">F-box domain-containing protein</fullName>
    </recommendedName>
</protein>
<reference evidence="2 3" key="1">
    <citation type="journal article" date="2021" name="Commun. Biol.">
        <title>The genome of Shorea leprosula (Dipterocarpaceae) highlights the ecological relevance of drought in aseasonal tropical rainforests.</title>
        <authorList>
            <person name="Ng K.K.S."/>
            <person name="Kobayashi M.J."/>
            <person name="Fawcett J.A."/>
            <person name="Hatakeyama M."/>
            <person name="Paape T."/>
            <person name="Ng C.H."/>
            <person name="Ang C.C."/>
            <person name="Tnah L.H."/>
            <person name="Lee C.T."/>
            <person name="Nishiyama T."/>
            <person name="Sese J."/>
            <person name="O'Brien M.J."/>
            <person name="Copetti D."/>
            <person name="Mohd Noor M.I."/>
            <person name="Ong R.C."/>
            <person name="Putra M."/>
            <person name="Sireger I.Z."/>
            <person name="Indrioko S."/>
            <person name="Kosugi Y."/>
            <person name="Izuno A."/>
            <person name="Isagi Y."/>
            <person name="Lee S.L."/>
            <person name="Shimizu K.K."/>
        </authorList>
    </citation>
    <scope>NUCLEOTIDE SEQUENCE [LARGE SCALE GENOMIC DNA]</scope>
    <source>
        <strain evidence="2">214</strain>
    </source>
</reference>
<accession>A0AAV5KR84</accession>
<dbReference type="SMART" id="SM00579">
    <property type="entry name" value="FBD"/>
    <property type="match status" value="1"/>
</dbReference>
<gene>
    <name evidence="2" type="ORF">SLEP1_g36269</name>
</gene>
<evidence type="ECO:0000259" key="1">
    <source>
        <dbReference type="PROSITE" id="PS50181"/>
    </source>
</evidence>
<dbReference type="Gene3D" id="3.80.10.10">
    <property type="entry name" value="Ribonuclease Inhibitor"/>
    <property type="match status" value="1"/>
</dbReference>
<feature type="domain" description="F-box" evidence="1">
    <location>
        <begin position="7"/>
        <end position="55"/>
    </location>
</feature>
<dbReference type="SMART" id="SM00256">
    <property type="entry name" value="FBOX"/>
    <property type="match status" value="1"/>
</dbReference>
<keyword evidence="3" id="KW-1185">Reference proteome</keyword>
<dbReference type="CDD" id="cd22160">
    <property type="entry name" value="F-box_AtFBL13-like"/>
    <property type="match status" value="1"/>
</dbReference>
<dbReference type="Pfam" id="PF07723">
    <property type="entry name" value="LRR_2"/>
    <property type="match status" value="1"/>
</dbReference>
<dbReference type="InterPro" id="IPR036047">
    <property type="entry name" value="F-box-like_dom_sf"/>
</dbReference>
<evidence type="ECO:0000313" key="3">
    <source>
        <dbReference type="Proteomes" id="UP001054252"/>
    </source>
</evidence>
<dbReference type="InterPro" id="IPR053781">
    <property type="entry name" value="F-box_AtFBL13-like"/>
</dbReference>
<organism evidence="2 3">
    <name type="scientific">Rubroshorea leprosula</name>
    <dbReference type="NCBI Taxonomy" id="152421"/>
    <lineage>
        <taxon>Eukaryota</taxon>
        <taxon>Viridiplantae</taxon>
        <taxon>Streptophyta</taxon>
        <taxon>Embryophyta</taxon>
        <taxon>Tracheophyta</taxon>
        <taxon>Spermatophyta</taxon>
        <taxon>Magnoliopsida</taxon>
        <taxon>eudicotyledons</taxon>
        <taxon>Gunneridae</taxon>
        <taxon>Pentapetalae</taxon>
        <taxon>rosids</taxon>
        <taxon>malvids</taxon>
        <taxon>Malvales</taxon>
        <taxon>Dipterocarpaceae</taxon>
        <taxon>Rubroshorea</taxon>
    </lineage>
</organism>
<dbReference type="InterPro" id="IPR001810">
    <property type="entry name" value="F-box_dom"/>
</dbReference>
<dbReference type="PANTHER" id="PTHR31900:SF34">
    <property type="entry name" value="EMB|CAB62440.1-RELATED"/>
    <property type="match status" value="1"/>
</dbReference>
<evidence type="ECO:0000313" key="2">
    <source>
        <dbReference type="EMBL" id="GKV27061.1"/>
    </source>
</evidence>
<dbReference type="SUPFAM" id="SSF52058">
    <property type="entry name" value="L domain-like"/>
    <property type="match status" value="1"/>
</dbReference>
<dbReference type="InterPro" id="IPR013101">
    <property type="entry name" value="LRR_PRU1-like"/>
</dbReference>
<dbReference type="AlphaFoldDB" id="A0AAV5KR84"/>
<dbReference type="EMBL" id="BPVZ01000074">
    <property type="protein sequence ID" value="GKV27061.1"/>
    <property type="molecule type" value="Genomic_DNA"/>
</dbReference>
<dbReference type="Pfam" id="PF08387">
    <property type="entry name" value="FBD"/>
    <property type="match status" value="1"/>
</dbReference>
<sequence length="417" mass="47114">MEAYNGLRSINRLPDEVLSNIVSFLPLKDAVRTSVLSKRWRYIYTSSSNLVFDFGGFLNSEDSMPEPIDVIDVVNKVLFARSGSPINKFFLGGLDSQPLDLQCLESWISDLTLHDSIFEIPTKVSLPSLKELHLDSAIPFSNDNSAESLLSNCPILEHLFYMFRDKDCKFFVSHPTLKSLSLDCMCKEGRSINFEIAINAPSLVFLKYNVQDVNSHNFVNVQSLTEADIGFYHKEVDHLRYTNVATDLLKGISKVQKLAISVATLEDLLNFGIPIPVLHNLSHLTLFDCNDDHDSSILLRLLARCESLETLVFKVFPDKWNLDALYSLGESRISCLLSRLKTIEIEEFGETVFGEIDNQMELVKYLMSEAKVLESVKVQIAWGPYEAQLRIANKLSTLPRASKTCGLLICYKSYNLC</sequence>
<dbReference type="Pfam" id="PF00646">
    <property type="entry name" value="F-box"/>
    <property type="match status" value="1"/>
</dbReference>
<dbReference type="Proteomes" id="UP001054252">
    <property type="component" value="Unassembled WGS sequence"/>
</dbReference>
<name>A0AAV5KR84_9ROSI</name>
<dbReference type="Gene3D" id="1.20.1280.50">
    <property type="match status" value="1"/>
</dbReference>
<proteinExistence type="predicted"/>
<dbReference type="PROSITE" id="PS50181">
    <property type="entry name" value="FBOX"/>
    <property type="match status" value="1"/>
</dbReference>
<dbReference type="SUPFAM" id="SSF81383">
    <property type="entry name" value="F-box domain"/>
    <property type="match status" value="1"/>
</dbReference>
<dbReference type="PANTHER" id="PTHR31900">
    <property type="entry name" value="F-BOX/RNI SUPERFAMILY PROTEIN-RELATED"/>
    <property type="match status" value="1"/>
</dbReference>